<sequence length="195" mass="22301">MKCHPFCGGKISSKLKLLIAFDIIVSAILLQLAIIWIFFFLGFHFEVIPPSDEFIKDATLMGMHSSTVVIFVVFLIIDVMLDVWLWIILPKKDKSRIQVWFIIKVSLELCDAVGFSVEVIFGHHTSIYIAPMIANFLFTAFFLWVVYVFMVELHKTPKTILLEGNKFVKFFKTGGHRRSSGFGDDETVLNSVMDD</sequence>
<feature type="transmembrane region" description="Helical" evidence="1">
    <location>
        <begin position="101"/>
        <end position="121"/>
    </location>
</feature>
<accession>A0A226DY57</accession>
<feature type="transmembrane region" description="Helical" evidence="1">
    <location>
        <begin position="65"/>
        <end position="89"/>
    </location>
</feature>
<keyword evidence="1" id="KW-0472">Membrane</keyword>
<reference evidence="2 3" key="1">
    <citation type="submission" date="2015-12" db="EMBL/GenBank/DDBJ databases">
        <title>The genome of Folsomia candida.</title>
        <authorList>
            <person name="Faddeeva A."/>
            <person name="Derks M.F."/>
            <person name="Anvar Y."/>
            <person name="Smit S."/>
            <person name="Van Straalen N."/>
            <person name="Roelofs D."/>
        </authorList>
    </citation>
    <scope>NUCLEOTIDE SEQUENCE [LARGE SCALE GENOMIC DNA]</scope>
    <source>
        <strain evidence="2 3">VU population</strain>
        <tissue evidence="2">Whole body</tissue>
    </source>
</reference>
<feature type="transmembrane region" description="Helical" evidence="1">
    <location>
        <begin position="20"/>
        <end position="45"/>
    </location>
</feature>
<keyword evidence="1" id="KW-1133">Transmembrane helix</keyword>
<dbReference type="AlphaFoldDB" id="A0A226DY57"/>
<keyword evidence="3" id="KW-1185">Reference proteome</keyword>
<feature type="transmembrane region" description="Helical" evidence="1">
    <location>
        <begin position="127"/>
        <end position="150"/>
    </location>
</feature>
<gene>
    <name evidence="2" type="ORF">Fcan01_15260</name>
</gene>
<evidence type="ECO:0000313" key="3">
    <source>
        <dbReference type="Proteomes" id="UP000198287"/>
    </source>
</evidence>
<proteinExistence type="predicted"/>
<dbReference type="Proteomes" id="UP000198287">
    <property type="component" value="Unassembled WGS sequence"/>
</dbReference>
<evidence type="ECO:0000313" key="2">
    <source>
        <dbReference type="EMBL" id="OXA50392.1"/>
    </source>
</evidence>
<comment type="caution">
    <text evidence="2">The sequence shown here is derived from an EMBL/GenBank/DDBJ whole genome shotgun (WGS) entry which is preliminary data.</text>
</comment>
<protein>
    <recommendedName>
        <fullName evidence="4">Transmembrane protein</fullName>
    </recommendedName>
</protein>
<keyword evidence="1" id="KW-0812">Transmembrane</keyword>
<organism evidence="2 3">
    <name type="scientific">Folsomia candida</name>
    <name type="common">Springtail</name>
    <dbReference type="NCBI Taxonomy" id="158441"/>
    <lineage>
        <taxon>Eukaryota</taxon>
        <taxon>Metazoa</taxon>
        <taxon>Ecdysozoa</taxon>
        <taxon>Arthropoda</taxon>
        <taxon>Hexapoda</taxon>
        <taxon>Collembola</taxon>
        <taxon>Entomobryomorpha</taxon>
        <taxon>Isotomoidea</taxon>
        <taxon>Isotomidae</taxon>
        <taxon>Proisotominae</taxon>
        <taxon>Folsomia</taxon>
    </lineage>
</organism>
<name>A0A226DY57_FOLCA</name>
<evidence type="ECO:0008006" key="4">
    <source>
        <dbReference type="Google" id="ProtNLM"/>
    </source>
</evidence>
<dbReference type="EMBL" id="LNIX01000009">
    <property type="protein sequence ID" value="OXA50392.1"/>
    <property type="molecule type" value="Genomic_DNA"/>
</dbReference>
<evidence type="ECO:0000256" key="1">
    <source>
        <dbReference type="SAM" id="Phobius"/>
    </source>
</evidence>